<dbReference type="AlphaFoldDB" id="A0AAN9UYF3"/>
<organism evidence="2 3">
    <name type="scientific">Diatrype stigma</name>
    <dbReference type="NCBI Taxonomy" id="117547"/>
    <lineage>
        <taxon>Eukaryota</taxon>
        <taxon>Fungi</taxon>
        <taxon>Dikarya</taxon>
        <taxon>Ascomycota</taxon>
        <taxon>Pezizomycotina</taxon>
        <taxon>Sordariomycetes</taxon>
        <taxon>Xylariomycetidae</taxon>
        <taxon>Xylariales</taxon>
        <taxon>Diatrypaceae</taxon>
        <taxon>Diatrype</taxon>
    </lineage>
</organism>
<dbReference type="Proteomes" id="UP001320420">
    <property type="component" value="Unassembled WGS sequence"/>
</dbReference>
<comment type="caution">
    <text evidence="2">The sequence shown here is derived from an EMBL/GenBank/DDBJ whole genome shotgun (WGS) entry which is preliminary data.</text>
</comment>
<accession>A0AAN9UYF3</accession>
<proteinExistence type="predicted"/>
<feature type="compositionally biased region" description="Polar residues" evidence="1">
    <location>
        <begin position="1"/>
        <end position="18"/>
    </location>
</feature>
<feature type="region of interest" description="Disordered" evidence="1">
    <location>
        <begin position="1"/>
        <end position="20"/>
    </location>
</feature>
<protein>
    <submittedName>
        <fullName evidence="2">Uncharacterized protein</fullName>
    </submittedName>
</protein>
<name>A0AAN9UYF3_9PEZI</name>
<dbReference type="EMBL" id="JAKJXP020000012">
    <property type="protein sequence ID" value="KAK7755607.1"/>
    <property type="molecule type" value="Genomic_DNA"/>
</dbReference>
<reference evidence="2 3" key="1">
    <citation type="submission" date="2024-02" db="EMBL/GenBank/DDBJ databases">
        <title>De novo assembly and annotation of 12 fungi associated with fruit tree decline syndrome in Ontario, Canada.</title>
        <authorList>
            <person name="Sulman M."/>
            <person name="Ellouze W."/>
            <person name="Ilyukhin E."/>
        </authorList>
    </citation>
    <scope>NUCLEOTIDE SEQUENCE [LARGE SCALE GENOMIC DNA]</scope>
    <source>
        <strain evidence="2 3">M11/M66-122</strain>
    </source>
</reference>
<keyword evidence="3" id="KW-1185">Reference proteome</keyword>
<dbReference type="Gene3D" id="3.30.560.10">
    <property type="entry name" value="Glucose Oxidase, domain 3"/>
    <property type="match status" value="1"/>
</dbReference>
<gene>
    <name evidence="2" type="ORF">SLS62_002542</name>
</gene>
<sequence length="139" mass="15169">MLAHSRNSGGTVNLTSANPRDPPRIVFDSFGFGGGDGGDAEKDLQAVLEGVRYAERAYASLLLPLGGNFTRVWPPPDEVASDEEYKRWVRDEAWGHHASSSVGDVVDFLSPIFSRLTVGASGPLTLYIYIPTYPIYSYT</sequence>
<evidence type="ECO:0000313" key="3">
    <source>
        <dbReference type="Proteomes" id="UP001320420"/>
    </source>
</evidence>
<evidence type="ECO:0000256" key="1">
    <source>
        <dbReference type="SAM" id="MobiDB-lite"/>
    </source>
</evidence>
<dbReference type="SUPFAM" id="SSF54373">
    <property type="entry name" value="FAD-linked reductases, C-terminal domain"/>
    <property type="match status" value="1"/>
</dbReference>
<evidence type="ECO:0000313" key="2">
    <source>
        <dbReference type="EMBL" id="KAK7755607.1"/>
    </source>
</evidence>